<sequence>MICSFTIYLKPLSFGEKIKKYKNYDYFIKELKIEFTDKELKKVVITNFLTKDNYIEDKKYSIKISALDSGILIKLFQFFFLKKIGEERIKIGETEFAILNIYNSNKYARQLNEESDIEISEDRLRVKIITPIFFKIGNRFIATNDINLILKNIEKKLKNSNILDIEDYLGISKYSSKIEMLEDYSREVKIEKEVVGKVGEIIYDISSLDDKEKREVIFLLKFAFFSGIGYMTEKGYGQIEMI</sequence>
<name>A0ABN5JBU1_FUSMR</name>
<evidence type="ECO:0000313" key="2">
    <source>
        <dbReference type="EMBL" id="AVQ19756.1"/>
    </source>
</evidence>
<dbReference type="InterPro" id="IPR019267">
    <property type="entry name" value="CRISPR-assoc_Cas6_C"/>
</dbReference>
<dbReference type="Gene3D" id="3.30.70.1900">
    <property type="match status" value="1"/>
</dbReference>
<dbReference type="RefSeq" id="WP_005886904.1">
    <property type="nucleotide sequence ID" value="NZ_CP028102.1"/>
</dbReference>
<proteinExistence type="predicted"/>
<reference evidence="3" key="1">
    <citation type="journal article" date="2018" name="MSphere">
        <title>Fusobacterium Genomics Using MinION and Illumina Sequencing Enables Genome Completion and Correction.</title>
        <authorList>
            <person name="Todd S.M."/>
            <person name="Settlage R.E."/>
            <person name="Lahmers K.K."/>
            <person name="Slade D.J."/>
        </authorList>
    </citation>
    <scope>NUCLEOTIDE SEQUENCE [LARGE SCALE GENOMIC DNA]</scope>
    <source>
        <strain evidence="3">ATCC 9817</strain>
    </source>
</reference>
<dbReference type="GeneID" id="62764245"/>
<feature type="domain" description="CRISPR-associated protein Cas6 C-terminal" evidence="1">
    <location>
        <begin position="126"/>
        <end position="239"/>
    </location>
</feature>
<accession>A0ABN5JBU1</accession>
<keyword evidence="3" id="KW-1185">Reference proteome</keyword>
<dbReference type="Proteomes" id="UP000240258">
    <property type="component" value="Chromosome"/>
</dbReference>
<evidence type="ECO:0000259" key="1">
    <source>
        <dbReference type="Pfam" id="PF10040"/>
    </source>
</evidence>
<organism evidence="2 3">
    <name type="scientific">Fusobacterium mortiferum ATCC 9817</name>
    <dbReference type="NCBI Taxonomy" id="469616"/>
    <lineage>
        <taxon>Bacteria</taxon>
        <taxon>Fusobacteriati</taxon>
        <taxon>Fusobacteriota</taxon>
        <taxon>Fusobacteriia</taxon>
        <taxon>Fusobacteriales</taxon>
        <taxon>Fusobacteriaceae</taxon>
        <taxon>Fusobacterium</taxon>
    </lineage>
</organism>
<evidence type="ECO:0000313" key="3">
    <source>
        <dbReference type="Proteomes" id="UP000240258"/>
    </source>
</evidence>
<protein>
    <submittedName>
        <fullName evidence="2">CRISPR system precrRNA processing endoribonuclease RAMP protein Cas6</fullName>
    </submittedName>
</protein>
<dbReference type="Pfam" id="PF10040">
    <property type="entry name" value="CRISPR_Cas6"/>
    <property type="match status" value="1"/>
</dbReference>
<dbReference type="EMBL" id="CP028102">
    <property type="protein sequence ID" value="AVQ19756.1"/>
    <property type="molecule type" value="Genomic_DNA"/>
</dbReference>
<gene>
    <name evidence="2" type="ORF">C4N19_11915</name>
</gene>